<dbReference type="InterPro" id="IPR029058">
    <property type="entry name" value="AB_hydrolase_fold"/>
</dbReference>
<organism evidence="1 2">
    <name type="scientific">Phycicoccus flavus</name>
    <dbReference type="NCBI Taxonomy" id="2502783"/>
    <lineage>
        <taxon>Bacteria</taxon>
        <taxon>Bacillati</taxon>
        <taxon>Actinomycetota</taxon>
        <taxon>Actinomycetes</taxon>
        <taxon>Micrococcales</taxon>
        <taxon>Intrasporangiaceae</taxon>
        <taxon>Phycicoccus</taxon>
    </lineage>
</organism>
<dbReference type="SUPFAM" id="SSF53474">
    <property type="entry name" value="alpha/beta-Hydrolases"/>
    <property type="match status" value="1"/>
</dbReference>
<keyword evidence="2" id="KW-1185">Reference proteome</keyword>
<name>A0A8T6RCC4_9MICO</name>
<dbReference type="RefSeq" id="WP_165566929.1">
    <property type="nucleotide sequence ID" value="NZ_SAYU02000077.1"/>
</dbReference>
<evidence type="ECO:0008006" key="3">
    <source>
        <dbReference type="Google" id="ProtNLM"/>
    </source>
</evidence>
<reference evidence="1" key="1">
    <citation type="submission" date="2020-03" db="EMBL/GenBank/DDBJ databases">
        <title>Phycicoccus flavus sp. nov., a novel endophytic actinobacterium isolated from branch of Kandelia candel.</title>
        <authorList>
            <person name="Tuo L."/>
        </authorList>
    </citation>
    <scope>NUCLEOTIDE SEQUENCE</scope>
    <source>
        <strain evidence="1">CMS6Z-2</strain>
    </source>
</reference>
<comment type="caution">
    <text evidence="1">The sequence shown here is derived from an EMBL/GenBank/DDBJ whole genome shotgun (WGS) entry which is preliminary data.</text>
</comment>
<dbReference type="EMBL" id="SAYU02000077">
    <property type="protein sequence ID" value="NHA69821.1"/>
    <property type="molecule type" value="Genomic_DNA"/>
</dbReference>
<dbReference type="Proteomes" id="UP000287866">
    <property type="component" value="Unassembled WGS sequence"/>
</dbReference>
<evidence type="ECO:0000313" key="1">
    <source>
        <dbReference type="EMBL" id="NHA69821.1"/>
    </source>
</evidence>
<accession>A0A8T6RCC4</accession>
<dbReference type="Gene3D" id="3.40.50.1820">
    <property type="entry name" value="alpha/beta hydrolase"/>
    <property type="match status" value="1"/>
</dbReference>
<dbReference type="AlphaFoldDB" id="A0A8T6RCC4"/>
<sequence>MQRFDIEFTQDGAVFDDAQVQALVEGLSTSDLLVLSHGWNNDLAEARGLYDELVGNLQRLLDIRDLPDAPEALRSLSGRELTVCQVFWPSKRFAEADLIPGGGAASATTEDHEALLRTLDALAEDPERLGEQDRPEARVEQVERAKALVPRLETDPGARAEFVEALRSLTGSDDAVDDDGYEAFATADPEDLFAGMSDPVTAPAGPGRQGATAVGADGGAAGLGDLLSGIGAAARRLANLTTYYRMKARAGTVGVQGLAPVLARCRATPHEDLRVHLVGHSFGGRLVTAAANALPDDARASTLTLLQAAFSHNGLSGRFGEGQEGAFRAVLARQRVTGPVVVTHTKNDRAVGVAYPLASRIAGQNAASLGDADDPYGGMGRNGAQHTTEVDGRAAVLEQVGHAYGFAPAKVYNLLADTYVHDHGDVRGVQVAYALLSAVAAS</sequence>
<proteinExistence type="predicted"/>
<evidence type="ECO:0000313" key="2">
    <source>
        <dbReference type="Proteomes" id="UP000287866"/>
    </source>
</evidence>
<gene>
    <name evidence="1" type="ORF">EPD83_017415</name>
</gene>
<protein>
    <recommendedName>
        <fullName evidence="3">Serine-threonine protein kinase</fullName>
    </recommendedName>
</protein>